<dbReference type="EMBL" id="BMNA01000003">
    <property type="protein sequence ID" value="GGL96746.1"/>
    <property type="molecule type" value="Genomic_DNA"/>
</dbReference>
<evidence type="ECO:0000313" key="3">
    <source>
        <dbReference type="Proteomes" id="UP000655208"/>
    </source>
</evidence>
<reference evidence="2" key="1">
    <citation type="journal article" date="2014" name="Int. J. Syst. Evol. Microbiol.">
        <title>Complete genome sequence of Corynebacterium casei LMG S-19264T (=DSM 44701T), isolated from a smear-ripened cheese.</title>
        <authorList>
            <consortium name="US DOE Joint Genome Institute (JGI-PGF)"/>
            <person name="Walter F."/>
            <person name="Albersmeier A."/>
            <person name="Kalinowski J."/>
            <person name="Ruckert C."/>
        </authorList>
    </citation>
    <scope>NUCLEOTIDE SEQUENCE</scope>
    <source>
        <strain evidence="2">CGMCC 4.7308</strain>
    </source>
</reference>
<protein>
    <recommendedName>
        <fullName evidence="4">DUF1275 domain-containing protein</fullName>
    </recommendedName>
</protein>
<dbReference type="InterPro" id="IPR010699">
    <property type="entry name" value="DUF1275"/>
</dbReference>
<dbReference type="Pfam" id="PF06912">
    <property type="entry name" value="DUF1275"/>
    <property type="match status" value="1"/>
</dbReference>
<dbReference type="AlphaFoldDB" id="A0A917SUH6"/>
<keyword evidence="1" id="KW-0472">Membrane</keyword>
<dbReference type="RefSeq" id="WP_188940984.1">
    <property type="nucleotide sequence ID" value="NZ_BMNA01000003.1"/>
</dbReference>
<accession>A0A917SUH6</accession>
<name>A0A917SUH6_9ACTN</name>
<feature type="transmembrane region" description="Helical" evidence="1">
    <location>
        <begin position="62"/>
        <end position="84"/>
    </location>
</feature>
<gene>
    <name evidence="2" type="ORF">GCM10011594_15620</name>
</gene>
<evidence type="ECO:0000313" key="2">
    <source>
        <dbReference type="EMBL" id="GGL96746.1"/>
    </source>
</evidence>
<proteinExistence type="predicted"/>
<feature type="transmembrane region" description="Helical" evidence="1">
    <location>
        <begin position="12"/>
        <end position="32"/>
    </location>
</feature>
<keyword evidence="1" id="KW-0812">Transmembrane</keyword>
<feature type="transmembrane region" description="Helical" evidence="1">
    <location>
        <begin position="176"/>
        <end position="196"/>
    </location>
</feature>
<evidence type="ECO:0000256" key="1">
    <source>
        <dbReference type="SAM" id="Phobius"/>
    </source>
</evidence>
<keyword evidence="3" id="KW-1185">Reference proteome</keyword>
<dbReference type="Proteomes" id="UP000655208">
    <property type="component" value="Unassembled WGS sequence"/>
</dbReference>
<comment type="caution">
    <text evidence="2">The sequence shown here is derived from an EMBL/GenBank/DDBJ whole genome shotgun (WGS) entry which is preliminary data.</text>
</comment>
<dbReference type="PANTHER" id="PTHR37314">
    <property type="entry name" value="SLR0142 PROTEIN"/>
    <property type="match status" value="1"/>
</dbReference>
<reference evidence="2" key="2">
    <citation type="submission" date="2020-09" db="EMBL/GenBank/DDBJ databases">
        <authorList>
            <person name="Sun Q."/>
            <person name="Zhou Y."/>
        </authorList>
    </citation>
    <scope>NUCLEOTIDE SEQUENCE</scope>
    <source>
        <strain evidence="2">CGMCC 4.7308</strain>
    </source>
</reference>
<sequence>MTAAGTGAAPDVLSVPAGLLLLVGTGYVDAYTFLEHGGVFAEAMTGNLVLIAVGALRPEVVAFWRPLVAYLAFVAGVAALWLSATRPALRGRRHPQLATLLLEVVVLLAVGALPGDAPDVPVILAIAFVSGLQIAAFRTVGQAAFTTTVMTTNSMRAVVAALEAVGARSAEARRRAVGQALPLVAFVAGAFAGAAASTGLGGRAAFPAAAVFAVTALLYVRQRRRPAP</sequence>
<organism evidence="2 3">
    <name type="scientific">Nakamurella endophytica</name>
    <dbReference type="NCBI Taxonomy" id="1748367"/>
    <lineage>
        <taxon>Bacteria</taxon>
        <taxon>Bacillati</taxon>
        <taxon>Actinomycetota</taxon>
        <taxon>Actinomycetes</taxon>
        <taxon>Nakamurellales</taxon>
        <taxon>Nakamurellaceae</taxon>
        <taxon>Nakamurella</taxon>
    </lineage>
</organism>
<evidence type="ECO:0008006" key="4">
    <source>
        <dbReference type="Google" id="ProtNLM"/>
    </source>
</evidence>
<feature type="transmembrane region" description="Helical" evidence="1">
    <location>
        <begin position="120"/>
        <end position="140"/>
    </location>
</feature>
<feature type="transmembrane region" description="Helical" evidence="1">
    <location>
        <begin position="96"/>
        <end position="114"/>
    </location>
</feature>
<feature type="transmembrane region" description="Helical" evidence="1">
    <location>
        <begin position="202"/>
        <end position="220"/>
    </location>
</feature>
<keyword evidence="1" id="KW-1133">Transmembrane helix</keyword>
<dbReference type="PANTHER" id="PTHR37314:SF4">
    <property type="entry name" value="UPF0700 TRANSMEMBRANE PROTEIN YOAK"/>
    <property type="match status" value="1"/>
</dbReference>